<proteinExistence type="predicted"/>
<sequence length="430" mass="47905">MSVDRTSRPAAPDTSIARRIRGIVGVQEEALDWVSADRARYTRMGAIILITGVLSGLSMLVVTGRLFDGPFAWPAAIGMALFWGFAIVMLDSWLIASTHGGRAKTLVCLPRLLISILLGFVIAEPLVVMVFRPAIEQRVEDNRSVELASFTSVWKACNPPTGEVVRTPECADHHLNLASSLTALRTQHETLVDQRNHLKPAYDTELAQWNELERIARAECKGIPDTDTTGVPGEGPECSRNRATADQFRRDAGLEQRQADLTAIDRDLTRLTESIKQTEKSYGEQVESAIALKVADWQASRATIGILEEFHALGQLAAESAHVNGALWGLRLLLILIDCMPVLTKWMSPRTAYDQVIANETAAGKRLHDQSLRQRERTDTAIWDAHYSGIEDEYSRTSAQQAQDAQRARELRELELDEEIERLAEQYRRG</sequence>
<dbReference type="InterPro" id="IPR025519">
    <property type="entry name" value="DUF4407"/>
</dbReference>
<evidence type="ECO:0000313" key="2">
    <source>
        <dbReference type="EMBL" id="MCE7009434.1"/>
    </source>
</evidence>
<gene>
    <name evidence="2" type="ORF">LWC34_42460</name>
</gene>
<feature type="transmembrane region" description="Helical" evidence="1">
    <location>
        <begin position="73"/>
        <end position="96"/>
    </location>
</feature>
<reference evidence="2 3" key="1">
    <citation type="submission" date="2021-12" db="EMBL/GenBank/DDBJ databases">
        <title>Genome sequence of Kibdelosporangium philippinense ATCC 49844.</title>
        <authorList>
            <person name="Fedorov E.A."/>
            <person name="Omeragic M."/>
            <person name="Shalygina K.F."/>
            <person name="Maclea K.S."/>
        </authorList>
    </citation>
    <scope>NUCLEOTIDE SEQUENCE [LARGE SCALE GENOMIC DNA]</scope>
    <source>
        <strain evidence="2 3">ATCC 49844</strain>
    </source>
</reference>
<keyword evidence="1" id="KW-1133">Transmembrane helix</keyword>
<protein>
    <submittedName>
        <fullName evidence="2">DUF4407 domain-containing protein</fullName>
    </submittedName>
</protein>
<comment type="caution">
    <text evidence="2">The sequence shown here is derived from an EMBL/GenBank/DDBJ whole genome shotgun (WGS) entry which is preliminary data.</text>
</comment>
<dbReference type="Proteomes" id="UP001521150">
    <property type="component" value="Unassembled WGS sequence"/>
</dbReference>
<evidence type="ECO:0000313" key="3">
    <source>
        <dbReference type="Proteomes" id="UP001521150"/>
    </source>
</evidence>
<dbReference type="Pfam" id="PF14362">
    <property type="entry name" value="DUF4407"/>
    <property type="match status" value="1"/>
</dbReference>
<evidence type="ECO:0000256" key="1">
    <source>
        <dbReference type="SAM" id="Phobius"/>
    </source>
</evidence>
<dbReference type="EMBL" id="JAJVCN010000003">
    <property type="protein sequence ID" value="MCE7009434.1"/>
    <property type="molecule type" value="Genomic_DNA"/>
</dbReference>
<dbReference type="RefSeq" id="WP_233730846.1">
    <property type="nucleotide sequence ID" value="NZ_JAJVCN010000003.1"/>
</dbReference>
<accession>A0ABS8ZNW7</accession>
<keyword evidence="3" id="KW-1185">Reference proteome</keyword>
<name>A0ABS8ZNW7_9PSEU</name>
<keyword evidence="1" id="KW-0472">Membrane</keyword>
<organism evidence="2 3">
    <name type="scientific">Kibdelosporangium philippinense</name>
    <dbReference type="NCBI Taxonomy" id="211113"/>
    <lineage>
        <taxon>Bacteria</taxon>
        <taxon>Bacillati</taxon>
        <taxon>Actinomycetota</taxon>
        <taxon>Actinomycetes</taxon>
        <taxon>Pseudonocardiales</taxon>
        <taxon>Pseudonocardiaceae</taxon>
        <taxon>Kibdelosporangium</taxon>
    </lineage>
</organism>
<feature type="transmembrane region" description="Helical" evidence="1">
    <location>
        <begin position="108"/>
        <end position="131"/>
    </location>
</feature>
<feature type="transmembrane region" description="Helical" evidence="1">
    <location>
        <begin position="46"/>
        <end position="67"/>
    </location>
</feature>
<keyword evidence="1" id="KW-0812">Transmembrane</keyword>